<gene>
    <name evidence="9" type="ORF">UBRO2_05974</name>
</gene>
<evidence type="ECO:0000313" key="10">
    <source>
        <dbReference type="Proteomes" id="UP000658997"/>
    </source>
</evidence>
<evidence type="ECO:0000256" key="5">
    <source>
        <dbReference type="ARBA" id="ARBA00022833"/>
    </source>
</evidence>
<dbReference type="EMBL" id="ULHB01000273">
    <property type="protein sequence ID" value="SYW86254.1"/>
    <property type="molecule type" value="Genomic_DNA"/>
</dbReference>
<feature type="compositionally biased region" description="Low complexity" evidence="7">
    <location>
        <begin position="1"/>
        <end position="15"/>
    </location>
</feature>
<evidence type="ECO:0000256" key="3">
    <source>
        <dbReference type="ARBA" id="ARBA00022723"/>
    </source>
</evidence>
<evidence type="ECO:0000259" key="8">
    <source>
        <dbReference type="Pfam" id="PF00675"/>
    </source>
</evidence>
<evidence type="ECO:0000256" key="1">
    <source>
        <dbReference type="ARBA" id="ARBA00007261"/>
    </source>
</evidence>
<evidence type="ECO:0000256" key="6">
    <source>
        <dbReference type="ARBA" id="ARBA00023049"/>
    </source>
</evidence>
<dbReference type="InterPro" id="IPR050626">
    <property type="entry name" value="Peptidase_M16"/>
</dbReference>
<reference evidence="9" key="1">
    <citation type="submission" date="2018-08" db="EMBL/GenBank/DDBJ databases">
        <authorList>
            <person name="Guldener U."/>
        </authorList>
    </citation>
    <scope>NUCLEOTIDE SEQUENCE</scope>
    <source>
        <strain evidence="9">UB2</strain>
    </source>
</reference>
<comment type="caution">
    <text evidence="9">The sequence shown here is derived from an EMBL/GenBank/DDBJ whole genome shotgun (WGS) entry which is preliminary data.</text>
</comment>
<keyword evidence="5" id="KW-0862">Zinc</keyword>
<keyword evidence="2" id="KW-0645">Protease</keyword>
<dbReference type="GO" id="GO:0043171">
    <property type="term" value="P:peptide catabolic process"/>
    <property type="evidence" value="ECO:0007669"/>
    <property type="project" value="TreeGrafter"/>
</dbReference>
<dbReference type="GO" id="GO:0046872">
    <property type="term" value="F:metal ion binding"/>
    <property type="evidence" value="ECO:0007669"/>
    <property type="project" value="UniProtKB-KW"/>
</dbReference>
<keyword evidence="6" id="KW-0482">Metalloprotease</keyword>
<evidence type="ECO:0000256" key="7">
    <source>
        <dbReference type="SAM" id="MobiDB-lite"/>
    </source>
</evidence>
<feature type="region of interest" description="Disordered" evidence="7">
    <location>
        <begin position="1"/>
        <end position="66"/>
    </location>
</feature>
<keyword evidence="3" id="KW-0479">Metal-binding</keyword>
<protein>
    <recommendedName>
        <fullName evidence="8">Peptidase M16 N-terminal domain-containing protein</fullName>
    </recommendedName>
</protein>
<dbReference type="PANTHER" id="PTHR43690:SF18">
    <property type="entry name" value="INSULIN-DEGRADING ENZYME-RELATED"/>
    <property type="match status" value="1"/>
</dbReference>
<dbReference type="AlphaFoldDB" id="A0A8H8QUM5"/>
<dbReference type="SUPFAM" id="SSF63411">
    <property type="entry name" value="LuxS/MPP-like metallohydrolase"/>
    <property type="match status" value="1"/>
</dbReference>
<dbReference type="GO" id="GO:0004222">
    <property type="term" value="F:metalloendopeptidase activity"/>
    <property type="evidence" value="ECO:0007669"/>
    <property type="project" value="TreeGrafter"/>
</dbReference>
<evidence type="ECO:0000256" key="4">
    <source>
        <dbReference type="ARBA" id="ARBA00022801"/>
    </source>
</evidence>
<dbReference type="Gene3D" id="3.30.830.10">
    <property type="entry name" value="Metalloenzyme, LuxS/M16 peptidase-like"/>
    <property type="match status" value="1"/>
</dbReference>
<dbReference type="Pfam" id="PF00675">
    <property type="entry name" value="Peptidase_M16"/>
    <property type="match status" value="1"/>
</dbReference>
<organism evidence="9 10">
    <name type="scientific">Ustilago bromivora</name>
    <dbReference type="NCBI Taxonomy" id="307758"/>
    <lineage>
        <taxon>Eukaryota</taxon>
        <taxon>Fungi</taxon>
        <taxon>Dikarya</taxon>
        <taxon>Basidiomycota</taxon>
        <taxon>Ustilaginomycotina</taxon>
        <taxon>Ustilaginomycetes</taxon>
        <taxon>Ustilaginales</taxon>
        <taxon>Ustilaginaceae</taxon>
        <taxon>Ustilago</taxon>
    </lineage>
</organism>
<dbReference type="GO" id="GO:0005739">
    <property type="term" value="C:mitochondrion"/>
    <property type="evidence" value="ECO:0007669"/>
    <property type="project" value="TreeGrafter"/>
</dbReference>
<evidence type="ECO:0000256" key="2">
    <source>
        <dbReference type="ARBA" id="ARBA00022670"/>
    </source>
</evidence>
<proteinExistence type="inferred from homology"/>
<dbReference type="InterPro" id="IPR011765">
    <property type="entry name" value="Pept_M16_N"/>
</dbReference>
<evidence type="ECO:0000313" key="9">
    <source>
        <dbReference type="EMBL" id="SYW86254.1"/>
    </source>
</evidence>
<dbReference type="InterPro" id="IPR011249">
    <property type="entry name" value="Metalloenz_LuxS/M16"/>
</dbReference>
<dbReference type="GO" id="GO:0005829">
    <property type="term" value="C:cytosol"/>
    <property type="evidence" value="ECO:0007669"/>
    <property type="project" value="TreeGrafter"/>
</dbReference>
<dbReference type="PANTHER" id="PTHR43690">
    <property type="entry name" value="NARDILYSIN"/>
    <property type="match status" value="1"/>
</dbReference>
<dbReference type="GO" id="GO:0051603">
    <property type="term" value="P:proteolysis involved in protein catabolic process"/>
    <property type="evidence" value="ECO:0007669"/>
    <property type="project" value="TreeGrafter"/>
</dbReference>
<feature type="domain" description="Peptidase M16 N-terminal" evidence="8">
    <location>
        <begin position="175"/>
        <end position="239"/>
    </location>
</feature>
<dbReference type="Proteomes" id="UP000658997">
    <property type="component" value="Unassembled WGS sequence"/>
</dbReference>
<sequence length="305" mass="32759">MDQDAAGDSSSASDSDSSESDYDDVETPSANPNPQYKVHQQQEPDASLAREQHDLSTTRSHDSVADTSAAIDPVSTAEEATVVTQQPQLLAAMGLSSDELQHVTQKVWEVFGDTFDYNSYDEERAVVRSALRSSSAAQCSLLAAPSSPARTVSAATCKFPRIPAAANSARHISSATLSNHSGGSNAYTGMDNTNYFFDVSPDHFESVLDRFTQSFREPLFDSSCSEREIKTADQYRKVADDFALCGFRSLGVVMSTDNQWKLLDLLAMFNPPRSDTAAIIAEAQSLGTSVKVLTGDTVEGASNAA</sequence>
<keyword evidence="10" id="KW-1185">Reference proteome</keyword>
<feature type="compositionally biased region" description="Polar residues" evidence="7">
    <location>
        <begin position="28"/>
        <end position="44"/>
    </location>
</feature>
<feature type="compositionally biased region" description="Basic and acidic residues" evidence="7">
    <location>
        <begin position="48"/>
        <end position="64"/>
    </location>
</feature>
<comment type="similarity">
    <text evidence="1">Belongs to the peptidase M16 family.</text>
</comment>
<keyword evidence="4" id="KW-0378">Hydrolase</keyword>
<name>A0A8H8QUM5_9BASI</name>
<feature type="compositionally biased region" description="Acidic residues" evidence="7">
    <location>
        <begin position="16"/>
        <end position="26"/>
    </location>
</feature>
<accession>A0A8H8QUM5</accession>